<sequence>CLALLLFFPALLATLQQYMHEWHVTNVFGSRISKIAVNSLVARIRLLENTLKQHNVPIPYSTKASKSSAGETLCRNGQETSNISRQQSSMVQSEYSKSQNDGRPDRKQALIERIDRGNSLTPGLDPEIELLVNRTGSLQFSDHGQLKYFGATSNVHFLRNSIPFQPPTSTFLPSSAEKDKSPSDSSLLEYTGDVTHTVPRELEDHLIQLYFTWENPYFRVVDEEAFMSARQQALSRSDNEDDTPVSSCYSEFLVNAMCSWGALFTDRDVPELPPLHDFFIFQAREKLQHDMDNPTIATVQGLAMMSGSEVSRGRDSRGWLYSGMAAQVAHHLGLHMDVEHYVQSGDIIREEAIARSAAFWGTYVIDTAWSYYLGRLVRPVVNVNRNPAQTPSQTTNSQPRIWRNYTDEPMSLPEYGGQHIDPVASMWRQQLKLCFIMERFQHTLYDKQTSSIGQLRMHTSAVTWALDKWMDELPSDLTVNYESTSNIYLPHVLVLHAQFHEVMIFANHPFITEPKGGSSTGFLSLQAQRKYAESAQRITQIIRMYDRLWTLRRINIQFIHPMFTAAMVHLYVACTASSHNREVFTAAVSDLETCCNALRDVGEYMELAVWQLRSIDHIRQVWYDLLENQEDILMSSPLSAFNSNDSERWLAIEAVVQKAWVPHGPLKQPSATAGRASFFLDLCFHIQQRPLQLIHKYLAMADPTKRSAYGTASSDTDFRKTWDREEYAKKGKEDEAKSRAEAKARYEAKLAGKKWHAPVDYSTLETTSSRTSRLDVASMVGKTTMVPAGSAVGKRGRSAGFYCSDCDLTFKDNIQLVEHLNSKQHLIAIGESGEVKRASVGDVRNRLRWLAHKKREKEEEDRKALNLDLGSRLKEREEEESREREEKRAKRREKRKAVKQEDEGWEGRLGIIA</sequence>
<feature type="compositionally biased region" description="Polar residues" evidence="8">
    <location>
        <begin position="62"/>
        <end position="99"/>
    </location>
</feature>
<evidence type="ECO:0000313" key="10">
    <source>
        <dbReference type="EMBL" id="QKX61790.1"/>
    </source>
</evidence>
<dbReference type="AlphaFoldDB" id="A0A7H8R5Y7"/>
<dbReference type="InterPro" id="IPR036236">
    <property type="entry name" value="Znf_C2H2_sf"/>
</dbReference>
<evidence type="ECO:0000256" key="3">
    <source>
        <dbReference type="ARBA" id="ARBA00022833"/>
    </source>
</evidence>
<gene>
    <name evidence="10" type="ORF">TRUGW13939_08946</name>
</gene>
<feature type="region of interest" description="Disordered" evidence="8">
    <location>
        <begin position="860"/>
        <end position="913"/>
    </location>
</feature>
<reference evidence="11" key="1">
    <citation type="submission" date="2020-06" db="EMBL/GenBank/DDBJ databases">
        <title>A chromosome-scale genome assembly of Talaromyces rugulosus W13939.</title>
        <authorList>
            <person name="Wang B."/>
            <person name="Guo L."/>
            <person name="Ye K."/>
            <person name="Wang L."/>
        </authorList>
    </citation>
    <scope>NUCLEOTIDE SEQUENCE [LARGE SCALE GENOMIC DNA]</scope>
    <source>
        <strain evidence="11">W13939</strain>
    </source>
</reference>
<evidence type="ECO:0000313" key="11">
    <source>
        <dbReference type="Proteomes" id="UP000509510"/>
    </source>
</evidence>
<dbReference type="OrthoDB" id="2154091at2759"/>
<dbReference type="SMART" id="SM00906">
    <property type="entry name" value="Fungal_trans"/>
    <property type="match status" value="1"/>
</dbReference>
<dbReference type="InterPro" id="IPR013087">
    <property type="entry name" value="Znf_C2H2_type"/>
</dbReference>
<keyword evidence="7" id="KW-0539">Nucleus</keyword>
<dbReference type="InterPro" id="IPR022755">
    <property type="entry name" value="Znf_C2H2_jaz"/>
</dbReference>
<dbReference type="Proteomes" id="UP000509510">
    <property type="component" value="Chromosome V"/>
</dbReference>
<evidence type="ECO:0000256" key="6">
    <source>
        <dbReference type="ARBA" id="ARBA00023163"/>
    </source>
</evidence>
<dbReference type="EMBL" id="CP055902">
    <property type="protein sequence ID" value="QKX61790.1"/>
    <property type="molecule type" value="Genomic_DNA"/>
</dbReference>
<evidence type="ECO:0000256" key="8">
    <source>
        <dbReference type="SAM" id="MobiDB-lite"/>
    </source>
</evidence>
<keyword evidence="11" id="KW-1185">Reference proteome</keyword>
<evidence type="ECO:0000256" key="5">
    <source>
        <dbReference type="ARBA" id="ARBA00023125"/>
    </source>
</evidence>
<feature type="non-terminal residue" evidence="10">
    <location>
        <position position="1"/>
    </location>
</feature>
<dbReference type="PROSITE" id="PS00028">
    <property type="entry name" value="ZINC_FINGER_C2H2_1"/>
    <property type="match status" value="1"/>
</dbReference>
<evidence type="ECO:0000256" key="2">
    <source>
        <dbReference type="ARBA" id="ARBA00022771"/>
    </source>
</evidence>
<dbReference type="RefSeq" id="XP_035347964.1">
    <property type="nucleotide sequence ID" value="XM_035492071.1"/>
</dbReference>
<evidence type="ECO:0000259" key="9">
    <source>
        <dbReference type="PROSITE" id="PS00028"/>
    </source>
</evidence>
<dbReference type="KEGG" id="trg:TRUGW13939_08946"/>
<dbReference type="Pfam" id="PF04082">
    <property type="entry name" value="Fungal_trans"/>
    <property type="match status" value="1"/>
</dbReference>
<keyword evidence="2" id="KW-0863">Zinc-finger</keyword>
<dbReference type="Pfam" id="PF12171">
    <property type="entry name" value="zf-C2H2_jaz"/>
    <property type="match status" value="1"/>
</dbReference>
<proteinExistence type="predicted"/>
<name>A0A7H8R5Y7_TALRU</name>
<keyword evidence="5" id="KW-0238">DNA-binding</keyword>
<dbReference type="InterPro" id="IPR003604">
    <property type="entry name" value="Matrin/U1-like-C_Znf_C2H2"/>
</dbReference>
<keyword evidence="1" id="KW-0479">Metal-binding</keyword>
<feature type="compositionally biased region" description="Basic and acidic residues" evidence="8">
    <location>
        <begin position="860"/>
        <end position="888"/>
    </location>
</feature>
<dbReference type="GO" id="GO:0003677">
    <property type="term" value="F:DNA binding"/>
    <property type="evidence" value="ECO:0007669"/>
    <property type="project" value="UniProtKB-KW"/>
</dbReference>
<organism evidence="10 11">
    <name type="scientific">Talaromyces rugulosus</name>
    <name type="common">Penicillium rugulosum</name>
    <dbReference type="NCBI Taxonomy" id="121627"/>
    <lineage>
        <taxon>Eukaryota</taxon>
        <taxon>Fungi</taxon>
        <taxon>Dikarya</taxon>
        <taxon>Ascomycota</taxon>
        <taxon>Pezizomycotina</taxon>
        <taxon>Eurotiomycetes</taxon>
        <taxon>Eurotiomycetidae</taxon>
        <taxon>Eurotiales</taxon>
        <taxon>Trichocomaceae</taxon>
        <taxon>Talaromyces</taxon>
        <taxon>Talaromyces sect. Islandici</taxon>
    </lineage>
</organism>
<evidence type="ECO:0000256" key="1">
    <source>
        <dbReference type="ARBA" id="ARBA00022723"/>
    </source>
</evidence>
<evidence type="ECO:0000256" key="4">
    <source>
        <dbReference type="ARBA" id="ARBA00023015"/>
    </source>
</evidence>
<accession>A0A7H8R5Y7</accession>
<dbReference type="GO" id="GO:0006351">
    <property type="term" value="P:DNA-templated transcription"/>
    <property type="evidence" value="ECO:0007669"/>
    <property type="project" value="InterPro"/>
</dbReference>
<feature type="region of interest" description="Disordered" evidence="8">
    <location>
        <begin position="60"/>
        <end position="105"/>
    </location>
</feature>
<dbReference type="PANTHER" id="PTHR31313:SF77">
    <property type="entry name" value="ZN(II)2CYS6 TRANSCRIPTION FACTOR (EUROFUNG)"/>
    <property type="match status" value="1"/>
</dbReference>
<keyword evidence="4" id="KW-0805">Transcription regulation</keyword>
<protein>
    <recommendedName>
        <fullName evidence="9">C2H2-type domain-containing protein</fullName>
    </recommendedName>
</protein>
<dbReference type="Gene3D" id="3.30.160.60">
    <property type="entry name" value="Classic Zinc Finger"/>
    <property type="match status" value="1"/>
</dbReference>
<dbReference type="SMART" id="SM00451">
    <property type="entry name" value="ZnF_U1"/>
    <property type="match status" value="1"/>
</dbReference>
<dbReference type="CDD" id="cd12148">
    <property type="entry name" value="fungal_TF_MHR"/>
    <property type="match status" value="1"/>
</dbReference>
<keyword evidence="6" id="KW-0804">Transcription</keyword>
<dbReference type="PANTHER" id="PTHR31313">
    <property type="entry name" value="TY1 ENHANCER ACTIVATOR"/>
    <property type="match status" value="1"/>
</dbReference>
<keyword evidence="3" id="KW-0862">Zinc</keyword>
<feature type="domain" description="C2H2-type" evidence="9">
    <location>
        <begin position="803"/>
        <end position="825"/>
    </location>
</feature>
<dbReference type="SUPFAM" id="SSF57667">
    <property type="entry name" value="beta-beta-alpha zinc fingers"/>
    <property type="match status" value="1"/>
</dbReference>
<dbReference type="GeneID" id="55996430"/>
<dbReference type="GO" id="GO:0008270">
    <property type="term" value="F:zinc ion binding"/>
    <property type="evidence" value="ECO:0007669"/>
    <property type="project" value="UniProtKB-KW"/>
</dbReference>
<dbReference type="InterPro" id="IPR051615">
    <property type="entry name" value="Transcr_Regulatory_Elem"/>
</dbReference>
<dbReference type="InterPro" id="IPR007219">
    <property type="entry name" value="XnlR_reg_dom"/>
</dbReference>
<evidence type="ECO:0000256" key="7">
    <source>
        <dbReference type="ARBA" id="ARBA00023242"/>
    </source>
</evidence>